<feature type="compositionally biased region" description="Basic and acidic residues" evidence="1">
    <location>
        <begin position="19"/>
        <end position="32"/>
    </location>
</feature>
<dbReference type="Pfam" id="PF03232">
    <property type="entry name" value="COQ7"/>
    <property type="match status" value="1"/>
</dbReference>
<dbReference type="AlphaFoldDB" id="A0A0B2D8I8"/>
<dbReference type="OrthoDB" id="5291582at2"/>
<reference evidence="3 5" key="2">
    <citation type="submission" date="2017-01" db="EMBL/GenBank/DDBJ databases">
        <authorList>
            <person name="Mah S.A."/>
            <person name="Swanson W.J."/>
            <person name="Moy G.W."/>
            <person name="Vacquier V.D."/>
        </authorList>
    </citation>
    <scope>NUCLEOTIDE SEQUENCE [LARGE SCALE GENOMIC DNA]</scope>
    <source>
        <strain evidence="3 5">ATCC 29606</strain>
    </source>
</reference>
<evidence type="ECO:0000313" key="2">
    <source>
        <dbReference type="EMBL" id="KHO64735.1"/>
    </source>
</evidence>
<protein>
    <submittedName>
        <fullName evidence="2">Ferritin Dps family protein</fullName>
    </submittedName>
</protein>
<dbReference type="Gene3D" id="1.20.1260.10">
    <property type="match status" value="1"/>
</dbReference>
<accession>A0A0B3BQ54</accession>
<evidence type="ECO:0000256" key="1">
    <source>
        <dbReference type="SAM" id="MobiDB-lite"/>
    </source>
</evidence>
<evidence type="ECO:0000313" key="3">
    <source>
        <dbReference type="EMBL" id="SIQ13739.1"/>
    </source>
</evidence>
<dbReference type="STRING" id="706570.PT85_11150"/>
<dbReference type="InterPro" id="IPR012347">
    <property type="entry name" value="Ferritin-like"/>
</dbReference>
<dbReference type="PATRIC" id="fig|706570.3.peg.1934"/>
<dbReference type="Proteomes" id="UP000030980">
    <property type="component" value="Unassembled WGS sequence"/>
</dbReference>
<dbReference type="CDD" id="cd00657">
    <property type="entry name" value="Ferritin_like"/>
    <property type="match status" value="1"/>
</dbReference>
<dbReference type="Proteomes" id="UP000186079">
    <property type="component" value="Unassembled WGS sequence"/>
</dbReference>
<feature type="region of interest" description="Disordered" evidence="1">
    <location>
        <begin position="1"/>
        <end position="40"/>
    </location>
</feature>
<evidence type="ECO:0000313" key="5">
    <source>
        <dbReference type="Proteomes" id="UP000186079"/>
    </source>
</evidence>
<name>A0A0B2D8I8_9PSED</name>
<dbReference type="RefSeq" id="WP_039561109.1">
    <property type="nucleotide sequence ID" value="NZ_FMUP01000002.1"/>
</dbReference>
<reference evidence="2 4" key="1">
    <citation type="submission" date="2014-11" db="EMBL/GenBank/DDBJ databases">
        <title>Genome sequence of Pseudomonas tuomuerensis JCM 14085.</title>
        <authorList>
            <person name="Shin S.-K."/>
            <person name="Yi H."/>
        </authorList>
    </citation>
    <scope>NUCLEOTIDE SEQUENCE [LARGE SCALE GENOMIC DNA]</scope>
    <source>
        <strain evidence="2 4">JCM 14085</strain>
    </source>
</reference>
<evidence type="ECO:0000313" key="4">
    <source>
        <dbReference type="Proteomes" id="UP000030980"/>
    </source>
</evidence>
<sequence>MQTAVKMGHNVTGAQMSPKDSEAQLKATREVPPDVPGGPEKLALVRTREAAKADSIGSVPVPGSAKGMLKTAVNKLVGVSPEVLIDKLGERLAFERGGVRLYDALLAKAKAIDTLDKAMLQTLQHFRQEEAEHLGLVTAAMEKLGADPTAMTPCADVAGCINMGVMETIADPRTSLAQCLNALLTAELSDNAGWELLIDLANASGQGDIADSFGKALQQEQVHMQTVKEWLSQEVLGQV</sequence>
<gene>
    <name evidence="2" type="ORF">PT85_11150</name>
    <name evidence="3" type="ORF">SAMN05421672_103132</name>
</gene>
<dbReference type="InterPro" id="IPR009078">
    <property type="entry name" value="Ferritin-like_SF"/>
</dbReference>
<accession>A0A0B2D8I8</accession>
<dbReference type="EMBL" id="FTMC01000003">
    <property type="protein sequence ID" value="SIQ13739.1"/>
    <property type="molecule type" value="Genomic_DNA"/>
</dbReference>
<keyword evidence="4" id="KW-1185">Reference proteome</keyword>
<dbReference type="EMBL" id="JTAK01000004">
    <property type="protein sequence ID" value="KHO64735.1"/>
    <property type="molecule type" value="Genomic_DNA"/>
</dbReference>
<proteinExistence type="predicted"/>
<organism evidence="2 4">
    <name type="scientific">Pseudomonas flexibilis</name>
    <dbReference type="NCBI Taxonomy" id="706570"/>
    <lineage>
        <taxon>Bacteria</taxon>
        <taxon>Pseudomonadati</taxon>
        <taxon>Pseudomonadota</taxon>
        <taxon>Gammaproteobacteria</taxon>
        <taxon>Pseudomonadales</taxon>
        <taxon>Pseudomonadaceae</taxon>
        <taxon>Pseudomonas</taxon>
    </lineage>
</organism>
<dbReference type="SUPFAM" id="SSF47240">
    <property type="entry name" value="Ferritin-like"/>
    <property type="match status" value="1"/>
</dbReference>